<dbReference type="EC" id="4.1.2.25" evidence="13"/>
<evidence type="ECO:0000256" key="9">
    <source>
        <dbReference type="ARBA" id="ARBA00022777"/>
    </source>
</evidence>
<dbReference type="InterPro" id="IPR006156">
    <property type="entry name" value="Dihydroneopterin_aldolase"/>
</dbReference>
<dbReference type="AlphaFoldDB" id="A0A5Q2N0D5"/>
<dbReference type="GO" id="GO:0003848">
    <property type="term" value="F:2-amino-4-hydroxy-6-hydroxymethyldihydropteridine diphosphokinase activity"/>
    <property type="evidence" value="ECO:0007669"/>
    <property type="project" value="UniProtKB-EC"/>
</dbReference>
<dbReference type="EMBL" id="CP045875">
    <property type="protein sequence ID" value="QGG48754.1"/>
    <property type="molecule type" value="Genomic_DNA"/>
</dbReference>
<comment type="similarity">
    <text evidence="5 13">Belongs to the DHNA family.</text>
</comment>
<dbReference type="InterPro" id="IPR006157">
    <property type="entry name" value="FolB_dom"/>
</dbReference>
<reference evidence="16" key="1">
    <citation type="submission" date="2019-11" db="EMBL/GenBank/DDBJ databases">
        <title>Genome sequence of Heliorestis convoluta strain HH, an alkaliphilic and minimalistic phototrophic bacterium from a soda lake in Egypt.</title>
        <authorList>
            <person name="Dewey E.D."/>
            <person name="Stokes L.M."/>
            <person name="Burchell B.M."/>
            <person name="Shaffer K.N."/>
            <person name="Huntington A.M."/>
            <person name="Baker J.M."/>
            <person name="Nadendla S."/>
            <person name="Giglio M.G."/>
            <person name="Touchman J.W."/>
            <person name="Blankenship R.E."/>
            <person name="Madigan M.T."/>
            <person name="Sattley W.M."/>
        </authorList>
    </citation>
    <scope>NUCLEOTIDE SEQUENCE [LARGE SCALE GENOMIC DNA]</scope>
    <source>
        <strain evidence="16">HH</strain>
    </source>
</reference>
<protein>
    <recommendedName>
        <fullName evidence="13">Bifunctional folate synthesis protein</fullName>
    </recommendedName>
    <domain>
        <recommendedName>
            <fullName evidence="13">Dihydroneopterin aldolase</fullName>
            <shortName evidence="13">DHNA</shortName>
            <ecNumber evidence="13">4.1.2.25</ecNumber>
        </recommendedName>
        <alternativeName>
            <fullName evidence="13">7,8-dihydroneopterin aldolase</fullName>
        </alternativeName>
    </domain>
    <domain>
        <recommendedName>
            <fullName evidence="13">2-amino-4-hydroxy-6-hydroxymethyldihydropteridine pyrophosphokinase</fullName>
            <ecNumber evidence="13">2.7.6.3</ecNumber>
        </recommendedName>
        <alternativeName>
            <fullName evidence="13">6-hydroxymethyl-7,8-dihydropterin pyrophosphokinase</fullName>
            <shortName evidence="13">PPPK</shortName>
        </alternativeName>
        <alternativeName>
            <fullName evidence="13">7,8-dihydro-6-hydroxymethylpterin pyrophosphokinase</fullName>
            <shortName evidence="13">HPPK</shortName>
        </alternativeName>
    </domain>
</protein>
<dbReference type="NCBIfam" id="TIGR01498">
    <property type="entry name" value="folK"/>
    <property type="match status" value="1"/>
</dbReference>
<keyword evidence="16" id="KW-1185">Reference proteome</keyword>
<evidence type="ECO:0000256" key="6">
    <source>
        <dbReference type="ARBA" id="ARBA00009640"/>
    </source>
</evidence>
<evidence type="ECO:0000256" key="13">
    <source>
        <dbReference type="RuleBase" id="RU362079"/>
    </source>
</evidence>
<comment type="pathway">
    <text evidence="3 13">Cofactor biosynthesis; tetrahydrofolate biosynthesis; 2-amino-4-hydroxy-6-hydroxymethyl-7,8-dihydropteridine diphosphate from 7,8-dihydroneopterin triphosphate: step 3/4.</text>
</comment>
<keyword evidence="10" id="KW-0067">ATP-binding</keyword>
<dbReference type="OrthoDB" id="9808041at2"/>
<evidence type="ECO:0000256" key="8">
    <source>
        <dbReference type="ARBA" id="ARBA00022741"/>
    </source>
</evidence>
<evidence type="ECO:0000256" key="4">
    <source>
        <dbReference type="ARBA" id="ARBA00005051"/>
    </source>
</evidence>
<dbReference type="UniPathway" id="UPA00077">
    <property type="reaction ID" value="UER00154"/>
</dbReference>
<evidence type="ECO:0000313" key="15">
    <source>
        <dbReference type="EMBL" id="QGG48754.1"/>
    </source>
</evidence>
<gene>
    <name evidence="15" type="primary">folB</name>
    <name evidence="15" type="synonym">folK</name>
    <name evidence="15" type="ORF">FTV88_2661</name>
</gene>
<evidence type="ECO:0000256" key="12">
    <source>
        <dbReference type="ARBA" id="ARBA00023239"/>
    </source>
</evidence>
<dbReference type="SMART" id="SM00905">
    <property type="entry name" value="FolB"/>
    <property type="match status" value="1"/>
</dbReference>
<dbReference type="Pfam" id="PF01288">
    <property type="entry name" value="HPPK"/>
    <property type="match status" value="1"/>
</dbReference>
<proteinExistence type="inferred from homology"/>
<dbReference type="InterPro" id="IPR043133">
    <property type="entry name" value="GTP-CH-I_C/QueF"/>
</dbReference>
<dbReference type="PANTHER" id="PTHR43071">
    <property type="entry name" value="2-AMINO-4-HYDROXY-6-HYDROXYMETHYLDIHYDROPTERIDINE PYROPHOSPHOKINASE"/>
    <property type="match status" value="1"/>
</dbReference>
<dbReference type="SUPFAM" id="SSF55083">
    <property type="entry name" value="6-hydroxymethyl-7,8-dihydropterin pyrophosphokinase, HPPK"/>
    <property type="match status" value="1"/>
</dbReference>
<dbReference type="GO" id="GO:0004150">
    <property type="term" value="F:dihydroneopterin aldolase activity"/>
    <property type="evidence" value="ECO:0007669"/>
    <property type="project" value="UniProtKB-UniRule"/>
</dbReference>
<dbReference type="Pfam" id="PF02152">
    <property type="entry name" value="FolB"/>
    <property type="match status" value="1"/>
</dbReference>
<evidence type="ECO:0000256" key="2">
    <source>
        <dbReference type="ARBA" id="ARBA00001353"/>
    </source>
</evidence>
<keyword evidence="8" id="KW-0547">Nucleotide-binding</keyword>
<evidence type="ECO:0000256" key="1">
    <source>
        <dbReference type="ARBA" id="ARBA00000198"/>
    </source>
</evidence>
<dbReference type="NCBIfam" id="TIGR00526">
    <property type="entry name" value="folB_dom"/>
    <property type="match status" value="1"/>
</dbReference>
<keyword evidence="9 15" id="KW-0418">Kinase</keyword>
<dbReference type="EC" id="2.7.6.3" evidence="13"/>
<keyword evidence="12 13" id="KW-0456">Lyase</keyword>
<comment type="catalytic activity">
    <reaction evidence="1">
        <text>6-hydroxymethyl-7,8-dihydropterin + ATP = (7,8-dihydropterin-6-yl)methyl diphosphate + AMP + H(+)</text>
        <dbReference type="Rhea" id="RHEA:11412"/>
        <dbReference type="ChEBI" id="CHEBI:15378"/>
        <dbReference type="ChEBI" id="CHEBI:30616"/>
        <dbReference type="ChEBI" id="CHEBI:44841"/>
        <dbReference type="ChEBI" id="CHEBI:72950"/>
        <dbReference type="ChEBI" id="CHEBI:456215"/>
        <dbReference type="EC" id="2.7.6.3"/>
    </reaction>
</comment>
<dbReference type="PROSITE" id="PS00794">
    <property type="entry name" value="HPPK"/>
    <property type="match status" value="1"/>
</dbReference>
<evidence type="ECO:0000256" key="11">
    <source>
        <dbReference type="ARBA" id="ARBA00022909"/>
    </source>
</evidence>
<dbReference type="GO" id="GO:0005524">
    <property type="term" value="F:ATP binding"/>
    <property type="evidence" value="ECO:0007669"/>
    <property type="project" value="UniProtKB-KW"/>
</dbReference>
<dbReference type="SUPFAM" id="SSF55620">
    <property type="entry name" value="Tetrahydrobiopterin biosynthesis enzymes-like"/>
    <property type="match status" value="1"/>
</dbReference>
<dbReference type="Gene3D" id="3.30.70.560">
    <property type="entry name" value="7,8-Dihydro-6-hydroxymethylpterin-pyrophosphokinase HPPK"/>
    <property type="match status" value="1"/>
</dbReference>
<comment type="pathway">
    <text evidence="4">Cofactor biosynthesis; tetrahydrofolate biosynthesis; 2-amino-4-hydroxy-6-hydroxymethyl-7,8-dihydropteridine diphosphate from 7,8-dihydroneopterin triphosphate: step 4/4.</text>
</comment>
<dbReference type="CDD" id="cd00534">
    <property type="entry name" value="DHNA_DHNTPE"/>
    <property type="match status" value="1"/>
</dbReference>
<keyword evidence="7 15" id="KW-0808">Transferase</keyword>
<sequence length="291" mass="33216">MTASYTRDKIFLKAMDFYGYHGVLEAERVLGQPFQVDVTLEVDLQGAGLRDNLHETINYAQIYEEVRHIMEGEPRALLEAVAETIAATILQGYRLVNAVTVKVAKMKAPIAGHFQSMAVEIHRAINRAYIGLGSNLGEKEKNLEKALVALQYNPSILLQNYSSWYLTQPVGFTEQDAFLNGIAVVDTWLSPQELLHFLLTTEDQMGRQRKERWGPRTLDLDLLLYGKEVIDSENLIVPHERMYERAFVLVPFYEIAPNWIHPSGITTKKYLERLEDEQPTVLQVPKESIKI</sequence>
<dbReference type="CDD" id="cd00483">
    <property type="entry name" value="HPPK"/>
    <property type="match status" value="1"/>
</dbReference>
<evidence type="ECO:0000256" key="3">
    <source>
        <dbReference type="ARBA" id="ARBA00005013"/>
    </source>
</evidence>
<dbReference type="Proteomes" id="UP000366051">
    <property type="component" value="Chromosome"/>
</dbReference>
<comment type="function">
    <text evidence="13">Catalyzes the conversion of 7,8-dihydroneopterin to 6-hydroxymethyl-7,8-dihydropterin.</text>
</comment>
<name>A0A5Q2N0D5_9FIRM</name>
<dbReference type="KEGG" id="hcv:FTV88_2661"/>
<organism evidence="15 16">
    <name type="scientific">Heliorestis convoluta</name>
    <dbReference type="NCBI Taxonomy" id="356322"/>
    <lineage>
        <taxon>Bacteria</taxon>
        <taxon>Bacillati</taxon>
        <taxon>Bacillota</taxon>
        <taxon>Clostridia</taxon>
        <taxon>Eubacteriales</taxon>
        <taxon>Heliobacteriaceae</taxon>
        <taxon>Heliorestis</taxon>
    </lineage>
</organism>
<evidence type="ECO:0000256" key="5">
    <source>
        <dbReference type="ARBA" id="ARBA00005708"/>
    </source>
</evidence>
<evidence type="ECO:0000256" key="10">
    <source>
        <dbReference type="ARBA" id="ARBA00022840"/>
    </source>
</evidence>
<evidence type="ECO:0000313" key="16">
    <source>
        <dbReference type="Proteomes" id="UP000366051"/>
    </source>
</evidence>
<comment type="similarity">
    <text evidence="6">In the N-terminal section; belongs to the DHNA family.</text>
</comment>
<dbReference type="RefSeq" id="WP_153725868.1">
    <property type="nucleotide sequence ID" value="NZ_CP045875.1"/>
</dbReference>
<dbReference type="InterPro" id="IPR000550">
    <property type="entry name" value="Hppk"/>
</dbReference>
<dbReference type="InterPro" id="IPR035907">
    <property type="entry name" value="Hppk_sf"/>
</dbReference>
<dbReference type="NCBIfam" id="TIGR00525">
    <property type="entry name" value="folB"/>
    <property type="match status" value="1"/>
</dbReference>
<dbReference type="GO" id="GO:0046656">
    <property type="term" value="P:folic acid biosynthetic process"/>
    <property type="evidence" value="ECO:0007669"/>
    <property type="project" value="UniProtKB-UniRule"/>
</dbReference>
<dbReference type="Gene3D" id="3.30.1130.10">
    <property type="match status" value="1"/>
</dbReference>
<dbReference type="FunFam" id="3.30.1130.10:FF:000003">
    <property type="entry name" value="7,8-dihydroneopterin aldolase"/>
    <property type="match status" value="1"/>
</dbReference>
<dbReference type="GO" id="GO:0046654">
    <property type="term" value="P:tetrahydrofolate biosynthetic process"/>
    <property type="evidence" value="ECO:0007669"/>
    <property type="project" value="UniProtKB-UniRule"/>
</dbReference>
<dbReference type="GO" id="GO:0016301">
    <property type="term" value="F:kinase activity"/>
    <property type="evidence" value="ECO:0007669"/>
    <property type="project" value="UniProtKB-KW"/>
</dbReference>
<comment type="catalytic activity">
    <reaction evidence="2 13">
        <text>7,8-dihydroneopterin = 6-hydroxymethyl-7,8-dihydropterin + glycolaldehyde</text>
        <dbReference type="Rhea" id="RHEA:10540"/>
        <dbReference type="ChEBI" id="CHEBI:17001"/>
        <dbReference type="ChEBI" id="CHEBI:17071"/>
        <dbReference type="ChEBI" id="CHEBI:44841"/>
        <dbReference type="EC" id="4.1.2.25"/>
    </reaction>
</comment>
<feature type="domain" description="7,8-dihydro-6-hydroxymethylpterin-pyrophosphokinase" evidence="14">
    <location>
        <begin position="212"/>
        <end position="223"/>
    </location>
</feature>
<evidence type="ECO:0000259" key="14">
    <source>
        <dbReference type="PROSITE" id="PS00794"/>
    </source>
</evidence>
<keyword evidence="11 13" id="KW-0289">Folate biosynthesis</keyword>
<accession>A0A5Q2N0D5</accession>
<evidence type="ECO:0000256" key="7">
    <source>
        <dbReference type="ARBA" id="ARBA00022679"/>
    </source>
</evidence>
<dbReference type="PANTHER" id="PTHR43071:SF1">
    <property type="entry name" value="2-AMINO-4-HYDROXY-6-HYDROXYMETHYLDIHYDROPTERIDINE PYROPHOSPHOKINASE"/>
    <property type="match status" value="1"/>
</dbReference>